<sequence>MIVRQAMSRATATAGTNTPIRSIARIMQQQNTGAVVIGSRDCLLGILTDRDIVIRVLAAGGDPATVTAGEVMTRNPVYCSADEPLDDAVFLMEIGRFRQMPVLDGKGRLCGMLRLGGEPQRAAQGQGSESAA</sequence>
<dbReference type="SMART" id="SM00116">
    <property type="entry name" value="CBS"/>
    <property type="match status" value="2"/>
</dbReference>
<dbReference type="PROSITE" id="PS51371">
    <property type="entry name" value="CBS"/>
    <property type="match status" value="2"/>
</dbReference>
<dbReference type="AlphaFoldDB" id="A0A0P1HS76"/>
<dbReference type="Pfam" id="PF00571">
    <property type="entry name" value="CBS"/>
    <property type="match status" value="2"/>
</dbReference>
<keyword evidence="1 2" id="KW-0129">CBS domain</keyword>
<reference evidence="4 5" key="1">
    <citation type="submission" date="2015-09" db="EMBL/GenBank/DDBJ databases">
        <authorList>
            <consortium name="Swine Surveillance"/>
        </authorList>
    </citation>
    <scope>NUCLEOTIDE SEQUENCE [LARGE SCALE GENOMIC DNA]</scope>
    <source>
        <strain evidence="4 5">CECT 8399</strain>
    </source>
</reference>
<evidence type="ECO:0000313" key="4">
    <source>
        <dbReference type="EMBL" id="CUI02184.1"/>
    </source>
</evidence>
<dbReference type="InterPro" id="IPR046342">
    <property type="entry name" value="CBS_dom_sf"/>
</dbReference>
<dbReference type="PANTHER" id="PTHR43080">
    <property type="entry name" value="CBS DOMAIN-CONTAINING PROTEIN CBSX3, MITOCHONDRIAL"/>
    <property type="match status" value="1"/>
</dbReference>
<name>A0A0P1HS76_9RHOB</name>
<evidence type="ECO:0000313" key="5">
    <source>
        <dbReference type="Proteomes" id="UP000051326"/>
    </source>
</evidence>
<dbReference type="STRING" id="1396826.PHA8399_04348"/>
<dbReference type="InterPro" id="IPR051257">
    <property type="entry name" value="Diverse_CBS-Domain"/>
</dbReference>
<accession>A0A0P1HS76</accession>
<evidence type="ECO:0000256" key="1">
    <source>
        <dbReference type="ARBA" id="ARBA00023122"/>
    </source>
</evidence>
<feature type="domain" description="CBS" evidence="3">
    <location>
        <begin position="72"/>
        <end position="129"/>
    </location>
</feature>
<evidence type="ECO:0000259" key="3">
    <source>
        <dbReference type="PROSITE" id="PS51371"/>
    </source>
</evidence>
<dbReference type="EMBL" id="CYSR01000040">
    <property type="protein sequence ID" value="CUI02184.1"/>
    <property type="molecule type" value="Genomic_DNA"/>
</dbReference>
<feature type="domain" description="CBS" evidence="3">
    <location>
        <begin position="7"/>
        <end position="63"/>
    </location>
</feature>
<dbReference type="SUPFAM" id="SSF54631">
    <property type="entry name" value="CBS-domain pair"/>
    <property type="match status" value="1"/>
</dbReference>
<organism evidence="4 5">
    <name type="scientific">Leisingera aquaemixtae</name>
    <dbReference type="NCBI Taxonomy" id="1396826"/>
    <lineage>
        <taxon>Bacteria</taxon>
        <taxon>Pseudomonadati</taxon>
        <taxon>Pseudomonadota</taxon>
        <taxon>Alphaproteobacteria</taxon>
        <taxon>Rhodobacterales</taxon>
        <taxon>Roseobacteraceae</taxon>
        <taxon>Leisingera</taxon>
    </lineage>
</organism>
<dbReference type="PANTHER" id="PTHR43080:SF2">
    <property type="entry name" value="CBS DOMAIN-CONTAINING PROTEIN"/>
    <property type="match status" value="1"/>
</dbReference>
<proteinExistence type="predicted"/>
<dbReference type="Gene3D" id="3.10.580.10">
    <property type="entry name" value="CBS-domain"/>
    <property type="match status" value="1"/>
</dbReference>
<dbReference type="Proteomes" id="UP000051326">
    <property type="component" value="Unassembled WGS sequence"/>
</dbReference>
<evidence type="ECO:0000256" key="2">
    <source>
        <dbReference type="PROSITE-ProRule" id="PRU00703"/>
    </source>
</evidence>
<protein>
    <submittedName>
        <fullName evidence="4">Hypoxic response protein 1</fullName>
    </submittedName>
</protein>
<gene>
    <name evidence="4" type="primary">hrp1_5</name>
    <name evidence="4" type="ORF">PHA8399_04348</name>
</gene>
<dbReference type="InterPro" id="IPR000644">
    <property type="entry name" value="CBS_dom"/>
</dbReference>